<evidence type="ECO:0000256" key="1">
    <source>
        <dbReference type="ARBA" id="ARBA00006641"/>
    </source>
</evidence>
<dbReference type="Proteomes" id="UP001310387">
    <property type="component" value="Unassembled WGS sequence"/>
</dbReference>
<keyword evidence="8" id="KW-1185">Reference proteome</keyword>
<evidence type="ECO:0000256" key="3">
    <source>
        <dbReference type="ARBA" id="ARBA00022670"/>
    </source>
</evidence>
<protein>
    <recommendedName>
        <fullName evidence="6">Pyroglutamyl-peptidase I</fullName>
        <ecNumber evidence="6">3.4.19.3</ecNumber>
    </recommendedName>
</protein>
<comment type="caution">
    <text evidence="7">The sequence shown here is derived from an EMBL/GenBank/DDBJ whole genome shotgun (WGS) entry which is preliminary data.</text>
</comment>
<evidence type="ECO:0000313" key="8">
    <source>
        <dbReference type="Proteomes" id="UP001310387"/>
    </source>
</evidence>
<reference evidence="7" key="2">
    <citation type="submission" date="2024-02" db="EMBL/GenBank/DDBJ databases">
        <authorList>
            <person name="Prathaban M."/>
            <person name="Mythili R."/>
            <person name="Sharmila Devi N."/>
            <person name="Sobanaa M."/>
            <person name="Prathiviraj R."/>
            <person name="Selvin J."/>
        </authorList>
    </citation>
    <scope>NUCLEOTIDE SEQUENCE</scope>
    <source>
        <strain evidence="7">MP1014</strain>
    </source>
</reference>
<evidence type="ECO:0000313" key="7">
    <source>
        <dbReference type="EMBL" id="MEG3613768.1"/>
    </source>
</evidence>
<dbReference type="InterPro" id="IPR000816">
    <property type="entry name" value="Peptidase_C15"/>
</dbReference>
<dbReference type="InterPro" id="IPR036440">
    <property type="entry name" value="Peptidase_C15-like_sf"/>
</dbReference>
<evidence type="ECO:0000256" key="2">
    <source>
        <dbReference type="ARBA" id="ARBA00022490"/>
    </source>
</evidence>
<dbReference type="EMBL" id="JBAGLP010000099">
    <property type="protein sequence ID" value="MEG3613768.1"/>
    <property type="molecule type" value="Genomic_DNA"/>
</dbReference>
<dbReference type="Gene3D" id="3.40.630.20">
    <property type="entry name" value="Peptidase C15, pyroglutamyl peptidase I-like"/>
    <property type="match status" value="1"/>
</dbReference>
<reference evidence="7" key="1">
    <citation type="journal article" date="2024" name="Antonie Van Leeuwenhoek">
        <title>Isoptericola haloaureus sp. nov., a dimorphic actinobacterium isolated from mangrove sediments of southeast India, implicating biosaline agricultural significance through nitrogen fixation and salt tolerance genes.</title>
        <authorList>
            <person name="Prathaban M."/>
            <person name="Prathiviraj R."/>
            <person name="Ravichandran M."/>
            <person name="Natarajan S.D."/>
            <person name="Sobanaa M."/>
            <person name="Hari Krishna Kumar S."/>
            <person name="Chandrasekar V."/>
            <person name="Selvin J."/>
        </authorList>
    </citation>
    <scope>NUCLEOTIDE SEQUENCE</scope>
    <source>
        <strain evidence="7">MP1014</strain>
    </source>
</reference>
<dbReference type="EC" id="3.4.19.3" evidence="6"/>
<dbReference type="RefSeq" id="WP_332900659.1">
    <property type="nucleotide sequence ID" value="NZ_JBAGLP010000099.1"/>
</dbReference>
<keyword evidence="4" id="KW-0378">Hydrolase</keyword>
<comment type="similarity">
    <text evidence="1">Belongs to the peptidase C15 family.</text>
</comment>
<name>A0ABU7Z2X0_9MICO</name>
<dbReference type="PRINTS" id="PR00706">
    <property type="entry name" value="PYROGLUPTASE"/>
</dbReference>
<dbReference type="InterPro" id="IPR033694">
    <property type="entry name" value="PGPEP1_Cys_AS"/>
</dbReference>
<dbReference type="CDD" id="cd00501">
    <property type="entry name" value="Peptidase_C15"/>
    <property type="match status" value="1"/>
</dbReference>
<dbReference type="PROSITE" id="PS01334">
    <property type="entry name" value="PYRASE_CYS"/>
    <property type="match status" value="1"/>
</dbReference>
<evidence type="ECO:0000256" key="4">
    <source>
        <dbReference type="ARBA" id="ARBA00022801"/>
    </source>
</evidence>
<comment type="catalytic activity">
    <reaction evidence="6">
        <text>Release of an N-terminal pyroglutamyl group from a polypeptide, the second amino acid generally not being Pro.</text>
        <dbReference type="EC" id="3.4.19.3"/>
    </reaction>
</comment>
<dbReference type="Pfam" id="PF01470">
    <property type="entry name" value="Peptidase_C15"/>
    <property type="match status" value="1"/>
</dbReference>
<dbReference type="PANTHER" id="PTHR23402">
    <property type="entry name" value="PROTEASE FAMILY C15 PYROGLUTAMYL-PEPTIDASE I-RELATED"/>
    <property type="match status" value="1"/>
</dbReference>
<dbReference type="PANTHER" id="PTHR23402:SF1">
    <property type="entry name" value="PYROGLUTAMYL-PEPTIDASE I"/>
    <property type="match status" value="1"/>
</dbReference>
<dbReference type="InterPro" id="IPR016125">
    <property type="entry name" value="Peptidase_C15-like"/>
</dbReference>
<feature type="active site" evidence="6">
    <location>
        <position position="153"/>
    </location>
</feature>
<organism evidence="7 8">
    <name type="scientific">Isoptericola haloaureus</name>
    <dbReference type="NCBI Taxonomy" id="1542902"/>
    <lineage>
        <taxon>Bacteria</taxon>
        <taxon>Bacillati</taxon>
        <taxon>Actinomycetota</taxon>
        <taxon>Actinomycetes</taxon>
        <taxon>Micrococcales</taxon>
        <taxon>Promicromonosporaceae</taxon>
        <taxon>Isoptericola</taxon>
    </lineage>
</organism>
<dbReference type="SUPFAM" id="SSF53182">
    <property type="entry name" value="Pyrrolidone carboxyl peptidase (pyroglutamate aminopeptidase)"/>
    <property type="match status" value="1"/>
</dbReference>
<keyword evidence="3" id="KW-0645">Protease</keyword>
<gene>
    <name evidence="7" type="ORF">V5O49_01375</name>
</gene>
<proteinExistence type="inferred from homology"/>
<dbReference type="PIRSF" id="PIRSF015592">
    <property type="entry name" value="Prld-crbxl_pptds"/>
    <property type="match status" value="1"/>
</dbReference>
<keyword evidence="2" id="KW-0963">Cytoplasm</keyword>
<sequence>MPAIGGVLVRVLVTGFEPFGGDTVNESWQATTALATDWRAARDGAELVVAPLPVTFSAGPAELLRLLGRHSPDVVVATGLAGGTEAVRLERVAVNVADARIPDNAGAQPVDEAVVGDGPAAYFSTLPLKAAWSAVRSDGVPATVSNTAGTYVCNATFYALQHALAGRPAVRSGFVHVPRAAQLDVASSARALRAVVLTTAAAVRGELSEPRLAAGAEH</sequence>
<accession>A0ABU7Z2X0</accession>
<keyword evidence="5" id="KW-0788">Thiol protease</keyword>
<evidence type="ECO:0000256" key="6">
    <source>
        <dbReference type="PROSITE-ProRule" id="PRU10077"/>
    </source>
</evidence>
<evidence type="ECO:0000256" key="5">
    <source>
        <dbReference type="ARBA" id="ARBA00022807"/>
    </source>
</evidence>